<dbReference type="AlphaFoldDB" id="A0A8X6NLF6"/>
<evidence type="ECO:0000313" key="3">
    <source>
        <dbReference type="Proteomes" id="UP000887013"/>
    </source>
</evidence>
<dbReference type="Proteomes" id="UP000887013">
    <property type="component" value="Unassembled WGS sequence"/>
</dbReference>
<keyword evidence="3" id="KW-1185">Reference proteome</keyword>
<organism evidence="2 3">
    <name type="scientific">Nephila pilipes</name>
    <name type="common">Giant wood spider</name>
    <name type="synonym">Nephila maculata</name>
    <dbReference type="NCBI Taxonomy" id="299642"/>
    <lineage>
        <taxon>Eukaryota</taxon>
        <taxon>Metazoa</taxon>
        <taxon>Ecdysozoa</taxon>
        <taxon>Arthropoda</taxon>
        <taxon>Chelicerata</taxon>
        <taxon>Arachnida</taxon>
        <taxon>Araneae</taxon>
        <taxon>Araneomorphae</taxon>
        <taxon>Entelegynae</taxon>
        <taxon>Araneoidea</taxon>
        <taxon>Nephilidae</taxon>
        <taxon>Nephila</taxon>
    </lineage>
</organism>
<name>A0A8X6NLF6_NEPPI</name>
<proteinExistence type="predicted"/>
<protein>
    <submittedName>
        <fullName evidence="2">Uncharacterized protein</fullName>
    </submittedName>
</protein>
<reference evidence="2" key="1">
    <citation type="submission" date="2020-08" db="EMBL/GenBank/DDBJ databases">
        <title>Multicomponent nature underlies the extraordinary mechanical properties of spider dragline silk.</title>
        <authorList>
            <person name="Kono N."/>
            <person name="Nakamura H."/>
            <person name="Mori M."/>
            <person name="Yoshida Y."/>
            <person name="Ohtoshi R."/>
            <person name="Malay A.D."/>
            <person name="Moran D.A.P."/>
            <person name="Tomita M."/>
            <person name="Numata K."/>
            <person name="Arakawa K."/>
        </authorList>
    </citation>
    <scope>NUCLEOTIDE SEQUENCE</scope>
</reference>
<gene>
    <name evidence="2" type="ORF">NPIL_44751</name>
</gene>
<feature type="region of interest" description="Disordered" evidence="1">
    <location>
        <begin position="14"/>
        <end position="33"/>
    </location>
</feature>
<evidence type="ECO:0000313" key="2">
    <source>
        <dbReference type="EMBL" id="GFT19980.1"/>
    </source>
</evidence>
<evidence type="ECO:0000256" key="1">
    <source>
        <dbReference type="SAM" id="MobiDB-lite"/>
    </source>
</evidence>
<accession>A0A8X6NLF6</accession>
<feature type="non-terminal residue" evidence="2">
    <location>
        <position position="1"/>
    </location>
</feature>
<dbReference type="EMBL" id="BMAW01059198">
    <property type="protein sequence ID" value="GFT19980.1"/>
    <property type="molecule type" value="Genomic_DNA"/>
</dbReference>
<sequence length="41" mass="5032">FLYEDYPDYVEDYSNEKKEDDSDNQNENPVDKSKIKNILMW</sequence>
<comment type="caution">
    <text evidence="2">The sequence shown here is derived from an EMBL/GenBank/DDBJ whole genome shotgun (WGS) entry which is preliminary data.</text>
</comment>